<protein>
    <submittedName>
        <fullName evidence="1">Uncharacterized protein</fullName>
    </submittedName>
</protein>
<dbReference type="AlphaFoldDB" id="A0A4R2MTP3"/>
<comment type="caution">
    <text evidence="1">The sequence shown here is derived from an EMBL/GenBank/DDBJ whole genome shotgun (WGS) entry which is preliminary data.</text>
</comment>
<name>A0A4R2MTP3_9BURK</name>
<accession>A0A4R2MTP3</accession>
<evidence type="ECO:0000313" key="2">
    <source>
        <dbReference type="Proteomes" id="UP000295182"/>
    </source>
</evidence>
<dbReference type="Proteomes" id="UP000295182">
    <property type="component" value="Unassembled WGS sequence"/>
</dbReference>
<organism evidence="1 2">
    <name type="scientific">Simplicispira metamorpha</name>
    <dbReference type="NCBI Taxonomy" id="80881"/>
    <lineage>
        <taxon>Bacteria</taxon>
        <taxon>Pseudomonadati</taxon>
        <taxon>Pseudomonadota</taxon>
        <taxon>Betaproteobacteria</taxon>
        <taxon>Burkholderiales</taxon>
        <taxon>Comamonadaceae</taxon>
        <taxon>Simplicispira</taxon>
    </lineage>
</organism>
<keyword evidence="2" id="KW-1185">Reference proteome</keyword>
<gene>
    <name evidence="1" type="ORF">EV674_1641</name>
</gene>
<dbReference type="EMBL" id="SLXH01000064">
    <property type="protein sequence ID" value="TCP10601.1"/>
    <property type="molecule type" value="Genomic_DNA"/>
</dbReference>
<proteinExistence type="predicted"/>
<evidence type="ECO:0000313" key="1">
    <source>
        <dbReference type="EMBL" id="TCP10601.1"/>
    </source>
</evidence>
<reference evidence="1 2" key="1">
    <citation type="submission" date="2019-03" db="EMBL/GenBank/DDBJ databases">
        <title>Genomic Encyclopedia of Type Strains, Phase IV (KMG-IV): sequencing the most valuable type-strain genomes for metagenomic binning, comparative biology and taxonomic classification.</title>
        <authorList>
            <person name="Goeker M."/>
        </authorList>
    </citation>
    <scope>NUCLEOTIDE SEQUENCE [LARGE SCALE GENOMIC DNA]</scope>
    <source>
        <strain evidence="1 2">DSM 1837</strain>
    </source>
</reference>
<sequence>MADMGENGAGMTDWSNNITLNSNLYGDSKTPVMDMIRSEFLQTFAHEMLHVNQGIGGKAITRIRMGNPLGVLHRQLDAKAEAMITRQLLDQYNKALQNGDSGCSCTR</sequence>